<dbReference type="OrthoDB" id="9795599at2"/>
<dbReference type="PANTHER" id="PTHR35983:SF1">
    <property type="entry name" value="UPF0166 PROTEIN TM_0021"/>
    <property type="match status" value="1"/>
</dbReference>
<sequence>MQTPGQAVLLRIYTDENALVGDRSLMDVIVQRAQTARLAGATVLRGRKGFGESARMHEPRPLDFNDNLPVVIEFVDEEARLREFLTKLDDLKDIGLVTFEKVEVLRYGGHHVEPHR</sequence>
<dbReference type="Gene3D" id="3.30.70.120">
    <property type="match status" value="1"/>
</dbReference>
<comment type="similarity">
    <text evidence="1">Belongs to the UPF0166 family.</text>
</comment>
<protein>
    <submittedName>
        <fullName evidence="2">Uncharacterized protein</fullName>
    </submittedName>
</protein>
<dbReference type="InterPro" id="IPR015867">
    <property type="entry name" value="N-reg_PII/ATP_PRibTrfase_C"/>
</dbReference>
<dbReference type="PANTHER" id="PTHR35983">
    <property type="entry name" value="UPF0166 PROTEIN TM_0021"/>
    <property type="match status" value="1"/>
</dbReference>
<dbReference type="EMBL" id="APMP01000004">
    <property type="protein sequence ID" value="ENZ82872.1"/>
    <property type="molecule type" value="Genomic_DNA"/>
</dbReference>
<dbReference type="Proteomes" id="UP000013063">
    <property type="component" value="Unassembled WGS sequence"/>
</dbReference>
<evidence type="ECO:0000256" key="1">
    <source>
        <dbReference type="ARBA" id="ARBA00010554"/>
    </source>
</evidence>
<evidence type="ECO:0000313" key="2">
    <source>
        <dbReference type="EMBL" id="ENZ82872.1"/>
    </source>
</evidence>
<name>R0EP89_CAUVI</name>
<dbReference type="InterPro" id="IPR003793">
    <property type="entry name" value="UPF0166"/>
</dbReference>
<dbReference type="SUPFAM" id="SSF54913">
    <property type="entry name" value="GlnB-like"/>
    <property type="match status" value="1"/>
</dbReference>
<proteinExistence type="inferred from homology"/>
<dbReference type="eggNOG" id="COG1993">
    <property type="taxonomic scope" value="Bacteria"/>
</dbReference>
<comment type="caution">
    <text evidence="2">The sequence shown here is derived from an EMBL/GenBank/DDBJ whole genome shotgun (WGS) entry which is preliminary data.</text>
</comment>
<dbReference type="PATRIC" id="fig|1292034.3.peg.1051"/>
<accession>R0EP89</accession>
<organism evidence="2 3">
    <name type="scientific">Caulobacter vibrioides OR37</name>
    <dbReference type="NCBI Taxonomy" id="1292034"/>
    <lineage>
        <taxon>Bacteria</taxon>
        <taxon>Pseudomonadati</taxon>
        <taxon>Pseudomonadota</taxon>
        <taxon>Alphaproteobacteria</taxon>
        <taxon>Caulobacterales</taxon>
        <taxon>Caulobacteraceae</taxon>
        <taxon>Caulobacter</taxon>
    </lineage>
</organism>
<dbReference type="InterPro" id="IPR011322">
    <property type="entry name" value="N-reg_PII-like_a/b"/>
</dbReference>
<gene>
    <name evidence="2" type="ORF">OR37_01066</name>
</gene>
<keyword evidence="3" id="KW-1185">Reference proteome</keyword>
<dbReference type="RefSeq" id="WP_004616671.1">
    <property type="nucleotide sequence ID" value="NZ_APMP01000004.1"/>
</dbReference>
<dbReference type="AlphaFoldDB" id="R0EP89"/>
<dbReference type="STRING" id="1292034.OR37_01066"/>
<dbReference type="Pfam" id="PF02641">
    <property type="entry name" value="DUF190"/>
    <property type="match status" value="1"/>
</dbReference>
<reference evidence="2 3" key="1">
    <citation type="journal article" date="2013" name="Genome Announc.">
        <title>Draft Genome Sequence for Caulobacter sp. Strain OR37, a Bacterium Tolerant to Heavy Metals.</title>
        <authorList>
            <person name="Utturkar S.M."/>
            <person name="Bollmann A."/>
            <person name="Brzoska R.M."/>
            <person name="Klingeman D.M."/>
            <person name="Epstein S.E."/>
            <person name="Palumbo A.V."/>
            <person name="Brown S.D."/>
        </authorList>
    </citation>
    <scope>NUCLEOTIDE SEQUENCE [LARGE SCALE GENOMIC DNA]</scope>
    <source>
        <strain evidence="2 3">OR37</strain>
    </source>
</reference>
<evidence type="ECO:0000313" key="3">
    <source>
        <dbReference type="Proteomes" id="UP000013063"/>
    </source>
</evidence>